<dbReference type="InterPro" id="IPR036513">
    <property type="entry name" value="STAS_dom_sf"/>
</dbReference>
<evidence type="ECO:0000259" key="1">
    <source>
        <dbReference type="PROSITE" id="PS50801"/>
    </source>
</evidence>
<dbReference type="Gene3D" id="3.30.750.24">
    <property type="entry name" value="STAS domain"/>
    <property type="match status" value="1"/>
</dbReference>
<dbReference type="Proteomes" id="UP000027341">
    <property type="component" value="Unassembled WGS sequence"/>
</dbReference>
<dbReference type="EMBL" id="JMIU01000001">
    <property type="protein sequence ID" value="KDN94803.1"/>
    <property type="molecule type" value="Genomic_DNA"/>
</dbReference>
<dbReference type="InterPro" id="IPR052746">
    <property type="entry name" value="MlaB_ABC_Transporter"/>
</dbReference>
<organism evidence="2 3">
    <name type="scientific">Hydrogenovibrio marinus</name>
    <dbReference type="NCBI Taxonomy" id="28885"/>
    <lineage>
        <taxon>Bacteria</taxon>
        <taxon>Pseudomonadati</taxon>
        <taxon>Pseudomonadota</taxon>
        <taxon>Gammaproteobacteria</taxon>
        <taxon>Thiotrichales</taxon>
        <taxon>Piscirickettsiaceae</taxon>
        <taxon>Hydrogenovibrio</taxon>
    </lineage>
</organism>
<accession>A0A066ZLW8</accession>
<feature type="domain" description="STAS" evidence="1">
    <location>
        <begin position="1"/>
        <end position="92"/>
    </location>
</feature>
<name>A0A066ZLW8_HYDMR</name>
<reference evidence="2 3" key="1">
    <citation type="submission" date="2014-04" db="EMBL/GenBank/DDBJ databases">
        <title>Draft genome sequence of Hydrogenovibrio marinus MH-110, a model organism for aerobic H2 metabolism.</title>
        <authorList>
            <person name="Cha H.J."/>
            <person name="Jo B.H."/>
            <person name="Hwang B.H."/>
        </authorList>
    </citation>
    <scope>NUCLEOTIDE SEQUENCE [LARGE SCALE GENOMIC DNA]</scope>
    <source>
        <strain evidence="2 3">MH-110</strain>
    </source>
</reference>
<dbReference type="Pfam" id="PF13466">
    <property type="entry name" value="STAS_2"/>
    <property type="match status" value="1"/>
</dbReference>
<dbReference type="PROSITE" id="PS50801">
    <property type="entry name" value="STAS"/>
    <property type="match status" value="1"/>
</dbReference>
<dbReference type="InterPro" id="IPR002645">
    <property type="entry name" value="STAS_dom"/>
</dbReference>
<evidence type="ECO:0000313" key="3">
    <source>
        <dbReference type="Proteomes" id="UP000027341"/>
    </source>
</evidence>
<dbReference type="PANTHER" id="PTHR35849:SF2">
    <property type="entry name" value="BLR2341 PROTEIN"/>
    <property type="match status" value="1"/>
</dbReference>
<comment type="caution">
    <text evidence="2">The sequence shown here is derived from an EMBL/GenBank/DDBJ whole genome shotgun (WGS) entry which is preliminary data.</text>
</comment>
<gene>
    <name evidence="2" type="ORF">EI16_00350</name>
</gene>
<proteinExistence type="predicted"/>
<evidence type="ECO:0000313" key="2">
    <source>
        <dbReference type="EMBL" id="KDN94803.1"/>
    </source>
</evidence>
<keyword evidence="3" id="KW-1185">Reference proteome</keyword>
<dbReference type="PANTHER" id="PTHR35849">
    <property type="entry name" value="BLR2341 PROTEIN"/>
    <property type="match status" value="1"/>
</dbReference>
<protein>
    <recommendedName>
        <fullName evidence="1">STAS domain-containing protein</fullName>
    </recommendedName>
</protein>
<dbReference type="InterPro" id="IPR058548">
    <property type="entry name" value="MlaB-like_STAS"/>
</dbReference>
<dbReference type="AlphaFoldDB" id="A0A066ZLW8"/>
<dbReference type="RefSeq" id="WP_029908284.1">
    <property type="nucleotide sequence ID" value="NZ_AP020335.1"/>
</dbReference>
<dbReference type="STRING" id="28885.EI16_00350"/>
<dbReference type="SUPFAM" id="SSF52091">
    <property type="entry name" value="SpoIIaa-like"/>
    <property type="match status" value="1"/>
</dbReference>
<sequence>MSETTITLPESLTIHHIEGQLGDLRLAFQSDAETFNLEGSKVETIDTSGLQLLLALIKSAQANDKTIQWTTPSEQLTTSASKLGLSEKLMLS</sequence>